<name>A0ABT0J842_9MICO</name>
<accession>A0ABT0J842</accession>
<dbReference type="RefSeq" id="WP_416345522.1">
    <property type="nucleotide sequence ID" value="NZ_JALQCY010000006.1"/>
</dbReference>
<dbReference type="Pfam" id="PF13508">
    <property type="entry name" value="Acetyltransf_7"/>
    <property type="match status" value="1"/>
</dbReference>
<dbReference type="InterPro" id="IPR000182">
    <property type="entry name" value="GNAT_dom"/>
</dbReference>
<dbReference type="SUPFAM" id="SSF55729">
    <property type="entry name" value="Acyl-CoA N-acyltransferases (Nat)"/>
    <property type="match status" value="1"/>
</dbReference>
<sequence>MTTPAPNAPQPVLVRRELPPDAAAVRAVTAAAFAGAPYSAPPIEPDGAPGEATLVGLLRADAAWIPELALVASVGDEVVGHVVCTRAGVGEAAALVLGPLSVHPDHQGRGVGSALVHTVLGAADALGEPLVVLVGDPRYYSRFGFVPGVSLGVESDDPAYAAFFQVRPLTAYEPSLRGRFAPPPPFDALATMTADAGA</sequence>
<dbReference type="PANTHER" id="PTHR43877">
    <property type="entry name" value="AMINOALKYLPHOSPHONATE N-ACETYLTRANSFERASE-RELATED-RELATED"/>
    <property type="match status" value="1"/>
</dbReference>
<dbReference type="EMBL" id="JALQCY010000006">
    <property type="protein sequence ID" value="MCK9795671.1"/>
    <property type="molecule type" value="Genomic_DNA"/>
</dbReference>
<comment type="caution">
    <text evidence="4">The sequence shown here is derived from an EMBL/GenBank/DDBJ whole genome shotgun (WGS) entry which is preliminary data.</text>
</comment>
<dbReference type="PROSITE" id="PS51186">
    <property type="entry name" value="GNAT"/>
    <property type="match status" value="1"/>
</dbReference>
<evidence type="ECO:0000259" key="3">
    <source>
        <dbReference type="PROSITE" id="PS51186"/>
    </source>
</evidence>
<dbReference type="PANTHER" id="PTHR43877:SF1">
    <property type="entry name" value="ACETYLTRANSFERASE"/>
    <property type="match status" value="1"/>
</dbReference>
<gene>
    <name evidence="4" type="ORF">M1843_18140</name>
</gene>
<keyword evidence="2" id="KW-0012">Acyltransferase</keyword>
<keyword evidence="5" id="KW-1185">Reference proteome</keyword>
<evidence type="ECO:0000256" key="2">
    <source>
        <dbReference type="ARBA" id="ARBA00023315"/>
    </source>
</evidence>
<protein>
    <submittedName>
        <fullName evidence="4">N-acetyltransferase</fullName>
    </submittedName>
</protein>
<keyword evidence="1" id="KW-0808">Transferase</keyword>
<dbReference type="InterPro" id="IPR050832">
    <property type="entry name" value="Bact_Acetyltransf"/>
</dbReference>
<organism evidence="4 5">
    <name type="scientific">Isoptericola peretonis</name>
    <dbReference type="NCBI Taxonomy" id="2918523"/>
    <lineage>
        <taxon>Bacteria</taxon>
        <taxon>Bacillati</taxon>
        <taxon>Actinomycetota</taxon>
        <taxon>Actinomycetes</taxon>
        <taxon>Micrococcales</taxon>
        <taxon>Promicromonosporaceae</taxon>
        <taxon>Isoptericola</taxon>
    </lineage>
</organism>
<dbReference type="InterPro" id="IPR016181">
    <property type="entry name" value="Acyl_CoA_acyltransferase"/>
</dbReference>
<dbReference type="CDD" id="cd04301">
    <property type="entry name" value="NAT_SF"/>
    <property type="match status" value="1"/>
</dbReference>
<dbReference type="Gene3D" id="3.40.630.30">
    <property type="match status" value="1"/>
</dbReference>
<proteinExistence type="predicted"/>
<reference evidence="4 5" key="1">
    <citation type="submission" date="2022-02" db="EMBL/GenBank/DDBJ databases">
        <title>The car tank lid bacteriome: a reservoir of bacteria with potential in bioremediation of fuel.</title>
        <authorList>
            <person name="Vidal-Verdu A."/>
            <person name="Gomez-Martinez D."/>
            <person name="Latorre-Perez A."/>
            <person name="Pereto J."/>
            <person name="Porcar M."/>
        </authorList>
    </citation>
    <scope>NUCLEOTIDE SEQUENCE [LARGE SCALE GENOMIC DNA]</scope>
    <source>
        <strain evidence="4 5">4D.3</strain>
    </source>
</reference>
<dbReference type="Proteomes" id="UP001651050">
    <property type="component" value="Unassembled WGS sequence"/>
</dbReference>
<evidence type="ECO:0000313" key="4">
    <source>
        <dbReference type="EMBL" id="MCK9795671.1"/>
    </source>
</evidence>
<feature type="domain" description="N-acetyltransferase" evidence="3">
    <location>
        <begin position="12"/>
        <end position="167"/>
    </location>
</feature>
<evidence type="ECO:0000313" key="5">
    <source>
        <dbReference type="Proteomes" id="UP001651050"/>
    </source>
</evidence>
<evidence type="ECO:0000256" key="1">
    <source>
        <dbReference type="ARBA" id="ARBA00022679"/>
    </source>
</evidence>